<protein>
    <recommendedName>
        <fullName evidence="4">Nephrocystin 3-like N-terminal domain-containing protein</fullName>
    </recommendedName>
</protein>
<dbReference type="RefSeq" id="XP_013313187.1">
    <property type="nucleotide sequence ID" value="XM_013457733.1"/>
</dbReference>
<dbReference type="SUPFAM" id="SSF53474">
    <property type="entry name" value="alpha/beta-Hydrolases"/>
    <property type="match status" value="1"/>
</dbReference>
<dbReference type="InterPro" id="IPR053137">
    <property type="entry name" value="NLR-like"/>
</dbReference>
<accession>A0A0D2EB90</accession>
<dbReference type="OrthoDB" id="5342314at2759"/>
<feature type="region of interest" description="Disordered" evidence="3">
    <location>
        <begin position="1562"/>
        <end position="1643"/>
    </location>
</feature>
<evidence type="ECO:0000256" key="2">
    <source>
        <dbReference type="PROSITE-ProRule" id="PRU00023"/>
    </source>
</evidence>
<dbReference type="SUPFAM" id="SSF48403">
    <property type="entry name" value="Ankyrin repeat"/>
    <property type="match status" value="1"/>
</dbReference>
<evidence type="ECO:0000313" key="6">
    <source>
        <dbReference type="Proteomes" id="UP000054342"/>
    </source>
</evidence>
<dbReference type="SMART" id="SM00248">
    <property type="entry name" value="ANK"/>
    <property type="match status" value="10"/>
</dbReference>
<proteinExistence type="predicted"/>
<dbReference type="Gene3D" id="3.40.50.1820">
    <property type="entry name" value="alpha/beta hydrolase"/>
    <property type="match status" value="1"/>
</dbReference>
<name>A0A0D2EB90_9EURO</name>
<dbReference type="HOGENOM" id="CLU_000288_34_2_1"/>
<dbReference type="SUPFAM" id="SSF52540">
    <property type="entry name" value="P-loop containing nucleoside triphosphate hydrolases"/>
    <property type="match status" value="1"/>
</dbReference>
<dbReference type="Gene3D" id="3.40.50.300">
    <property type="entry name" value="P-loop containing nucleotide triphosphate hydrolases"/>
    <property type="match status" value="1"/>
</dbReference>
<dbReference type="InterPro" id="IPR035994">
    <property type="entry name" value="Nucleoside_phosphorylase_sf"/>
</dbReference>
<dbReference type="GO" id="GO:0009116">
    <property type="term" value="P:nucleoside metabolic process"/>
    <property type="evidence" value="ECO:0007669"/>
    <property type="project" value="InterPro"/>
</dbReference>
<dbReference type="GO" id="GO:0003824">
    <property type="term" value="F:catalytic activity"/>
    <property type="evidence" value="ECO:0007669"/>
    <property type="project" value="InterPro"/>
</dbReference>
<dbReference type="Gene3D" id="3.40.50.1580">
    <property type="entry name" value="Nucleoside phosphorylase domain"/>
    <property type="match status" value="1"/>
</dbReference>
<dbReference type="InterPro" id="IPR029058">
    <property type="entry name" value="AB_hydrolase_fold"/>
</dbReference>
<keyword evidence="1" id="KW-0677">Repeat</keyword>
<keyword evidence="6" id="KW-1185">Reference proteome</keyword>
<dbReference type="STRING" id="348802.A0A0D2EB90"/>
<feature type="repeat" description="ANK" evidence="2">
    <location>
        <begin position="1313"/>
        <end position="1346"/>
    </location>
</feature>
<evidence type="ECO:0000256" key="3">
    <source>
        <dbReference type="SAM" id="MobiDB-lite"/>
    </source>
</evidence>
<dbReference type="PANTHER" id="PTHR46082:SF11">
    <property type="entry name" value="AAA+ ATPASE DOMAIN-CONTAINING PROTEIN-RELATED"/>
    <property type="match status" value="1"/>
</dbReference>
<dbReference type="Pfam" id="PF12796">
    <property type="entry name" value="Ank_2"/>
    <property type="match status" value="3"/>
</dbReference>
<feature type="domain" description="Nephrocystin 3-like N-terminal" evidence="4">
    <location>
        <begin position="624"/>
        <end position="806"/>
    </location>
</feature>
<feature type="repeat" description="ANK" evidence="2">
    <location>
        <begin position="1380"/>
        <end position="1412"/>
    </location>
</feature>
<dbReference type="Pfam" id="PF24883">
    <property type="entry name" value="NPHP3_N"/>
    <property type="match status" value="1"/>
</dbReference>
<dbReference type="PANTHER" id="PTHR46082">
    <property type="entry name" value="ATP/GTP-BINDING PROTEIN-RELATED"/>
    <property type="match status" value="1"/>
</dbReference>
<dbReference type="EMBL" id="KN847321">
    <property type="protein sequence ID" value="KIW52603.1"/>
    <property type="molecule type" value="Genomic_DNA"/>
</dbReference>
<dbReference type="PROSITE" id="PS50088">
    <property type="entry name" value="ANK_REPEAT"/>
    <property type="match status" value="3"/>
</dbReference>
<reference evidence="5 6" key="1">
    <citation type="submission" date="2015-01" db="EMBL/GenBank/DDBJ databases">
        <title>The Genome Sequence of Exophiala xenobiotica CBS118157.</title>
        <authorList>
            <consortium name="The Broad Institute Genomics Platform"/>
            <person name="Cuomo C."/>
            <person name="de Hoog S."/>
            <person name="Gorbushina A."/>
            <person name="Stielow B."/>
            <person name="Teixiera M."/>
            <person name="Abouelleil A."/>
            <person name="Chapman S.B."/>
            <person name="Priest M."/>
            <person name="Young S.K."/>
            <person name="Wortman J."/>
            <person name="Nusbaum C."/>
            <person name="Birren B."/>
        </authorList>
    </citation>
    <scope>NUCLEOTIDE SEQUENCE [LARGE SCALE GENOMIC DNA]</scope>
    <source>
        <strain evidence="5 6">CBS 118157</strain>
    </source>
</reference>
<dbReference type="InterPro" id="IPR027417">
    <property type="entry name" value="P-loop_NTPase"/>
</dbReference>
<dbReference type="SUPFAM" id="SSF53167">
    <property type="entry name" value="Purine and uridine phosphorylases"/>
    <property type="match status" value="1"/>
</dbReference>
<dbReference type="Proteomes" id="UP000054342">
    <property type="component" value="Unassembled WGS sequence"/>
</dbReference>
<sequence>MPQTLVEHNAFGVGWICALATEFVAVCELLDEEYTVDNLDYKDDANTYAFGRIGQHNVVISCLPKGRYGLTSAASVARDMLRSFPSIRFGLMVGIGGGVPSKRHDIRLGDVVVGCPTSTSGGVINYQYGKSIQGRRFARTGFLAPPPRVLLSALNNLIARHERRGHRIQDTVNRIKSNPRLAARYRSPGRQHDNLFNSQYLHQNEEEDCEECCVRNGVNLRRRSPRSAELDDPIIHYGLIASADSLMRDAEMRDKLAKEADVLCFEMEAAGLMDHFPCLVIRGICDYCDTHKNKRWQGYAAAVAAAYAKELLDIIPTGEGTQASVQSPLQYKGLVALTPLVAGTEGASTVDVVAVHGLGGDAVSSWRTSAKYSWLRDWLAKQACDACILSYGYDSALTWNGSESSVCDTALDLLQKLLLRPAKRFLFVCHGLGGVIVKVALAMSLTLPKHVYLRDQLLGLVFLGTPQGHLHADEWMRIVYRMAHVLLMGKPYRMTFMDNLERISNTLALLSFKYQVDLNHVPVLSYYETVPFADPGFVTVEPEAVILASAREQILPLNANHKEIAAPDANTCGDRSQGYSSIAALIASETSQNIKVQSADLLQKLYCVDYELYSVCVPDASPRTGVWLWDNRTFQDWATSQQSRLFLVRALPGYGKTVLAKNLSRDLKNRVRPRNDLPNLADHTTLSYFFREDNSAGTSIVAFLRSILHQLLLQHPTLCSQVQQAFDSANNNAHTGRVLEPHLMASALWAAFRSVLHNRSLGKVVLVIDALDEADARDIPEICFGLLETLLSVDDQHRLKVLVTSRDSYTISQQLQSSNMVDTLDITPEHTHTDIEIFLENATAEFALEYNVPDSDIQQIRSQISLKSDGMFLWASLAWEHFKGGIALWSKGTVQERLKALGSLPPGLYALYVKLLQKIDKDVLKGLHAVFLIVAATARPLTCEEAEQVLGIKGWETRTTELDVPFSIRATVNLHCADLLKISPAGVIRAVHLSLKDFIRESLLKQQASALHSKIAQHCIHYLTLADVREAASEDIQRASAESCLMRYFAFYDYAATYLKYHMNRVDSDDNVWLQYGSMVKNYAAFHTAVEADHNSHINVEHLTAPAYYAETPLGHAIRLYGSALIRAFVSVSYDLDEKILYRSNSQVVEANTALHSYIDHQDVVAELLSCGASPNVTDYVKRTALHLAVLRGSRPTMKLLLALKTLNVNAQDAEGRTALHYEATSGHGSLLLNDSRVDVDIRDNNGRTAVTLAASLGDHQTTVDFLRSQRNAMAQHDGELSLLIAAAQQDWLDVTLEVLSQLSDVSAHRGYDGKTILHWAVINDWEEVMVRAILLARAKVNDYDSRKRTALHEAAEYGNFKLARKLIAHGASARYRDQQGRTPLQLAAIEGFSDTVLALMNSDFNVNDADQQRRTIAHWAASWDWPMIMRRVLEEPDVELLRHDCMGRTVLHIAALCGCPNVLKLLMNERVLNIDETDGMGNTLLHLSARARSSSVVDVLLNASSFNKAQAVNKYGQTALDVAIEYGAEEVTKQLRERRISEQKDVNWEIRNKVFYLRRPPQLKHDPSKENWSVVPYGREPEPPKVPKLEGGERRPSPPRSAEEYREGPEKRVRPESDVHIRPDREKRRTATREFPSRPLQRDSQPVYVKCHTRYLLPQTLDRYNLPWEWDTTARDYLVIKQKVSEELLEELFEDTRFLQRQQQGRGSV</sequence>
<feature type="compositionally biased region" description="Basic and acidic residues" evidence="3">
    <location>
        <begin position="1580"/>
        <end position="1637"/>
    </location>
</feature>
<organism evidence="5 6">
    <name type="scientific">Exophiala xenobiotica</name>
    <dbReference type="NCBI Taxonomy" id="348802"/>
    <lineage>
        <taxon>Eukaryota</taxon>
        <taxon>Fungi</taxon>
        <taxon>Dikarya</taxon>
        <taxon>Ascomycota</taxon>
        <taxon>Pezizomycotina</taxon>
        <taxon>Eurotiomycetes</taxon>
        <taxon>Chaetothyriomycetidae</taxon>
        <taxon>Chaetothyriales</taxon>
        <taxon>Herpotrichiellaceae</taxon>
        <taxon>Exophiala</taxon>
    </lineage>
</organism>
<dbReference type="PROSITE" id="PS50297">
    <property type="entry name" value="ANK_REP_REGION"/>
    <property type="match status" value="2"/>
</dbReference>
<evidence type="ECO:0000313" key="5">
    <source>
        <dbReference type="EMBL" id="KIW52603.1"/>
    </source>
</evidence>
<feature type="repeat" description="ANK" evidence="2">
    <location>
        <begin position="1347"/>
        <end position="1379"/>
    </location>
</feature>
<dbReference type="InterPro" id="IPR036770">
    <property type="entry name" value="Ankyrin_rpt-contain_sf"/>
</dbReference>
<dbReference type="InterPro" id="IPR056884">
    <property type="entry name" value="NPHP3-like_N"/>
</dbReference>
<evidence type="ECO:0000259" key="4">
    <source>
        <dbReference type="Pfam" id="PF24883"/>
    </source>
</evidence>
<keyword evidence="2" id="KW-0040">ANK repeat</keyword>
<dbReference type="Pfam" id="PF00023">
    <property type="entry name" value="Ank"/>
    <property type="match status" value="1"/>
</dbReference>
<dbReference type="InterPro" id="IPR002110">
    <property type="entry name" value="Ankyrin_rpt"/>
</dbReference>
<evidence type="ECO:0000256" key="1">
    <source>
        <dbReference type="ARBA" id="ARBA00022737"/>
    </source>
</evidence>
<dbReference type="Gene3D" id="1.25.40.20">
    <property type="entry name" value="Ankyrin repeat-containing domain"/>
    <property type="match status" value="2"/>
</dbReference>
<gene>
    <name evidence="5" type="ORF">PV05_08233</name>
</gene>
<dbReference type="GeneID" id="25330141"/>